<dbReference type="EMBL" id="LFVU01000007">
    <property type="protein sequence ID" value="KMT22503.1"/>
    <property type="molecule type" value="Genomic_DNA"/>
</dbReference>
<protein>
    <submittedName>
        <fullName evidence="2">Uncharacterized protein</fullName>
    </submittedName>
</protein>
<dbReference type="PATRIC" id="fig|1121307.3.peg.51"/>
<keyword evidence="1" id="KW-0812">Transmembrane</keyword>
<dbReference type="STRING" id="1121307.CLCY_10c00480"/>
<dbReference type="RefSeq" id="WP_048569918.1">
    <property type="nucleotide sequence ID" value="NZ_LFVU01000007.1"/>
</dbReference>
<accession>A0A0J8DE90</accession>
<proteinExistence type="predicted"/>
<feature type="transmembrane region" description="Helical" evidence="1">
    <location>
        <begin position="117"/>
        <end position="137"/>
    </location>
</feature>
<comment type="caution">
    <text evidence="2">The sequence shown here is derived from an EMBL/GenBank/DDBJ whole genome shotgun (WGS) entry which is preliminary data.</text>
</comment>
<evidence type="ECO:0000313" key="3">
    <source>
        <dbReference type="Proteomes" id="UP000036756"/>
    </source>
</evidence>
<reference evidence="2 3" key="1">
    <citation type="submission" date="2015-06" db="EMBL/GenBank/DDBJ databases">
        <title>Draft genome sequence of the purine-degrading Clostridium cylindrosporum HC-1 (DSM 605).</title>
        <authorList>
            <person name="Poehlein A."/>
            <person name="Schiel-Bengelsdorf B."/>
            <person name="Bengelsdorf F."/>
            <person name="Daniel R."/>
            <person name="Duerre P."/>
        </authorList>
    </citation>
    <scope>NUCLEOTIDE SEQUENCE [LARGE SCALE GENOMIC DNA]</scope>
    <source>
        <strain evidence="2 3">DSM 605</strain>
    </source>
</reference>
<dbReference type="Proteomes" id="UP000036756">
    <property type="component" value="Unassembled WGS sequence"/>
</dbReference>
<keyword evidence="1" id="KW-1133">Transmembrane helix</keyword>
<dbReference type="AlphaFoldDB" id="A0A0J8DE90"/>
<gene>
    <name evidence="2" type="ORF">CLCY_10c00480</name>
</gene>
<keyword evidence="3" id="KW-1185">Reference proteome</keyword>
<name>A0A0J8DE90_CLOCY</name>
<feature type="transmembrane region" description="Helical" evidence="1">
    <location>
        <begin position="7"/>
        <end position="30"/>
    </location>
</feature>
<feature type="transmembrane region" description="Helical" evidence="1">
    <location>
        <begin position="36"/>
        <end position="56"/>
    </location>
</feature>
<organism evidence="2 3">
    <name type="scientific">Clostridium cylindrosporum DSM 605</name>
    <dbReference type="NCBI Taxonomy" id="1121307"/>
    <lineage>
        <taxon>Bacteria</taxon>
        <taxon>Bacillati</taxon>
        <taxon>Bacillota</taxon>
        <taxon>Clostridia</taxon>
        <taxon>Eubacteriales</taxon>
        <taxon>Clostridiaceae</taxon>
        <taxon>Clostridium</taxon>
    </lineage>
</organism>
<sequence length="154" mass="17669">MKISKKAVIIIFTIVVTGISVCLNFCQFFMGNKAITFNFAISLLFLLSWTLFSIYWGTKCDKTYKKFILVYWGINIISFILIILHIESLSGLLIPFAIWYGSPVYGFRYLLNSNITLFTLTTALLGLIFSFLGYWMGLLGYKYMSNRNITEING</sequence>
<keyword evidence="1" id="KW-0472">Membrane</keyword>
<evidence type="ECO:0000313" key="2">
    <source>
        <dbReference type="EMBL" id="KMT22503.1"/>
    </source>
</evidence>
<feature type="transmembrane region" description="Helical" evidence="1">
    <location>
        <begin position="68"/>
        <end position="86"/>
    </location>
</feature>
<evidence type="ECO:0000256" key="1">
    <source>
        <dbReference type="SAM" id="Phobius"/>
    </source>
</evidence>